<dbReference type="Proteomes" id="UP000789860">
    <property type="component" value="Unassembled WGS sequence"/>
</dbReference>
<organism evidence="1 2">
    <name type="scientific">Scutellospora calospora</name>
    <dbReference type="NCBI Taxonomy" id="85575"/>
    <lineage>
        <taxon>Eukaryota</taxon>
        <taxon>Fungi</taxon>
        <taxon>Fungi incertae sedis</taxon>
        <taxon>Mucoromycota</taxon>
        <taxon>Glomeromycotina</taxon>
        <taxon>Glomeromycetes</taxon>
        <taxon>Diversisporales</taxon>
        <taxon>Gigasporaceae</taxon>
        <taxon>Scutellospora</taxon>
    </lineage>
</organism>
<gene>
    <name evidence="1" type="ORF">SCALOS_LOCUS5661</name>
</gene>
<protein>
    <submittedName>
        <fullName evidence="1">10659_t:CDS:1</fullName>
    </submittedName>
</protein>
<dbReference type="EMBL" id="CAJVPM010009606">
    <property type="protein sequence ID" value="CAG8565548.1"/>
    <property type="molecule type" value="Genomic_DNA"/>
</dbReference>
<comment type="caution">
    <text evidence="1">The sequence shown here is derived from an EMBL/GenBank/DDBJ whole genome shotgun (WGS) entry which is preliminary data.</text>
</comment>
<feature type="non-terminal residue" evidence="1">
    <location>
        <position position="1"/>
    </location>
</feature>
<evidence type="ECO:0000313" key="2">
    <source>
        <dbReference type="Proteomes" id="UP000789860"/>
    </source>
</evidence>
<name>A0ACA9M2K5_9GLOM</name>
<accession>A0ACA9M2K5</accession>
<evidence type="ECO:0000313" key="1">
    <source>
        <dbReference type="EMBL" id="CAG8565548.1"/>
    </source>
</evidence>
<reference evidence="1" key="1">
    <citation type="submission" date="2021-06" db="EMBL/GenBank/DDBJ databases">
        <authorList>
            <person name="Kallberg Y."/>
            <person name="Tangrot J."/>
            <person name="Rosling A."/>
        </authorList>
    </citation>
    <scope>NUCLEOTIDE SEQUENCE</scope>
    <source>
        <strain evidence="1">AU212A</strain>
    </source>
</reference>
<proteinExistence type="predicted"/>
<sequence length="529" mass="61089">SLDDDVFHLIYQLTSEWEAVDKCLPHIMDTQQMQNKRKITRSESFICSFIINARQLADSLNIPLIESGMLYDQILFTGCESSADENKPIEKINLNKEDTCIISTTSTISSMHDRSQSPTTLSQNSQGKGQMLFIVKQIKSFSKSSNNNEEAIYCTKTRDKGIIETFQKLGFRFADPRLIAPIMAQNVGIPVRQMQNHLEKMYQYSISGSIPYLETDGVYAGLFVTRNEKYYADGSFIRNGLEILVMENHRHQIPVSKLPTIKTIGEIEMNYIKLKEGIHLDEFISQLRTSFLGAVSNFDSTRSKNNLKFNKRLSKQNAIDYSKDNIDSLNLTSQQNDVLDGFKYELAQSLHRLIHIVSEEQLYSNAKLVPKIFDIPITSSSTTKDKQKFAKLIIFYLILSPNVKPKLSRGEVCFLPFGMFEVYQNILYYNSKIFGKFMQTQNNTNNNRISNDEEGIEMTVIENNDIDIEKKDTWTFKNLISLLQSKPKDVRQFIRNTDEKRWYHTIIEDNYVNDTEINVHIEVKSQYEI</sequence>
<keyword evidence="2" id="KW-1185">Reference proteome</keyword>